<name>A0ABW3EM86_9ACTN</name>
<accession>A0ABW3EM86</accession>
<evidence type="ECO:0000313" key="2">
    <source>
        <dbReference type="EMBL" id="MFD0900121.1"/>
    </source>
</evidence>
<proteinExistence type="predicted"/>
<comment type="caution">
    <text evidence="2">The sequence shown here is derived from an EMBL/GenBank/DDBJ whole genome shotgun (WGS) entry which is preliminary data.</text>
</comment>
<dbReference type="RefSeq" id="WP_378297048.1">
    <property type="nucleotide sequence ID" value="NZ_JBHTJA010000008.1"/>
</dbReference>
<feature type="compositionally biased region" description="Basic and acidic residues" evidence="1">
    <location>
        <begin position="274"/>
        <end position="283"/>
    </location>
</feature>
<protein>
    <submittedName>
        <fullName evidence="2">Uncharacterized protein</fullName>
    </submittedName>
</protein>
<dbReference type="Proteomes" id="UP001596972">
    <property type="component" value="Unassembled WGS sequence"/>
</dbReference>
<dbReference type="EMBL" id="JBHTJA010000008">
    <property type="protein sequence ID" value="MFD0900121.1"/>
    <property type="molecule type" value="Genomic_DNA"/>
</dbReference>
<evidence type="ECO:0000313" key="3">
    <source>
        <dbReference type="Proteomes" id="UP001596972"/>
    </source>
</evidence>
<organism evidence="2 3">
    <name type="scientific">Actinomadura sediminis</name>
    <dbReference type="NCBI Taxonomy" id="1038904"/>
    <lineage>
        <taxon>Bacteria</taxon>
        <taxon>Bacillati</taxon>
        <taxon>Actinomycetota</taxon>
        <taxon>Actinomycetes</taxon>
        <taxon>Streptosporangiales</taxon>
        <taxon>Thermomonosporaceae</taxon>
        <taxon>Actinomadura</taxon>
    </lineage>
</organism>
<sequence>MTQQHPDPINEGLTHSGQRIVQIVTLAVGAKEAWDRRRSRLRLAEQSAEAHARRTALTEAQSRWSPAHDRRWLRQASLLEVAEVWGAAVPYAPENASAASAVGKCEARLRELHPHAMSHYDRIRNENKDPLTAMREAAPFFSRDPNIHTGEPAAPRQALHEGMGDNWAATMHGPDRTEWDEARQEQRGRQIADNLKARLQAEGREPEPEELRTVLEVTTNLPEHIIARAVPVPTESARQRGAFGSGPAAEDFPFPIDEALAMTAKQPVQTSPARRPDALTPDRNRRRNL</sequence>
<evidence type="ECO:0000256" key="1">
    <source>
        <dbReference type="SAM" id="MobiDB-lite"/>
    </source>
</evidence>
<reference evidence="3" key="1">
    <citation type="journal article" date="2019" name="Int. J. Syst. Evol. Microbiol.">
        <title>The Global Catalogue of Microorganisms (GCM) 10K type strain sequencing project: providing services to taxonomists for standard genome sequencing and annotation.</title>
        <authorList>
            <consortium name="The Broad Institute Genomics Platform"/>
            <consortium name="The Broad Institute Genome Sequencing Center for Infectious Disease"/>
            <person name="Wu L."/>
            <person name="Ma J."/>
        </authorList>
    </citation>
    <scope>NUCLEOTIDE SEQUENCE [LARGE SCALE GENOMIC DNA]</scope>
    <source>
        <strain evidence="3">JCM 31202</strain>
    </source>
</reference>
<gene>
    <name evidence="2" type="ORF">ACFQ11_06930</name>
</gene>
<keyword evidence="3" id="KW-1185">Reference proteome</keyword>
<feature type="region of interest" description="Disordered" evidence="1">
    <location>
        <begin position="236"/>
        <end position="289"/>
    </location>
</feature>